<dbReference type="GO" id="GO:0005829">
    <property type="term" value="C:cytosol"/>
    <property type="evidence" value="ECO:0007669"/>
    <property type="project" value="TreeGrafter"/>
</dbReference>
<evidence type="ECO:0000256" key="1">
    <source>
        <dbReference type="ARBA" id="ARBA00004370"/>
    </source>
</evidence>
<proteinExistence type="predicted"/>
<keyword evidence="2" id="KW-0472">Membrane</keyword>
<keyword evidence="6" id="KW-1185">Reference proteome</keyword>
<reference evidence="5 6" key="1">
    <citation type="journal article" date="2011" name="J. Gen. Appl. Microbiol.">
        <title>Draft genome sequencing of the enigmatic yeast Saitoella complicata.</title>
        <authorList>
            <person name="Nishida H."/>
            <person name="Hamamoto M."/>
            <person name="Sugiyama J."/>
        </authorList>
    </citation>
    <scope>NUCLEOTIDE SEQUENCE [LARGE SCALE GENOMIC DNA]</scope>
    <source>
        <strain evidence="5 6">NRRL Y-17804</strain>
    </source>
</reference>
<evidence type="ECO:0000313" key="5">
    <source>
        <dbReference type="EMBL" id="GAO49042.1"/>
    </source>
</evidence>
<comment type="subcellular location">
    <subcellularLocation>
        <location evidence="1">Membrane</location>
    </subcellularLocation>
</comment>
<feature type="domain" description="RIC1 C-terminal alpha solenoid region" evidence="4">
    <location>
        <begin position="809"/>
        <end position="980"/>
    </location>
</feature>
<name>A0A0E9NGN7_SAICN</name>
<organism evidence="5 6">
    <name type="scientific">Saitoella complicata (strain BCRC 22490 / CBS 7301 / JCM 7358 / NBRC 10748 / NRRL Y-17804)</name>
    <dbReference type="NCBI Taxonomy" id="698492"/>
    <lineage>
        <taxon>Eukaryota</taxon>
        <taxon>Fungi</taxon>
        <taxon>Dikarya</taxon>
        <taxon>Ascomycota</taxon>
        <taxon>Taphrinomycotina</taxon>
        <taxon>Taphrinomycotina incertae sedis</taxon>
        <taxon>Saitoella</taxon>
    </lineage>
</organism>
<feature type="region of interest" description="Disordered" evidence="3">
    <location>
        <begin position="14"/>
        <end position="54"/>
    </location>
</feature>
<dbReference type="GO" id="GO:0006886">
    <property type="term" value="P:intracellular protein transport"/>
    <property type="evidence" value="ECO:0007669"/>
    <property type="project" value="InterPro"/>
</dbReference>
<dbReference type="OMA" id="MVYDRAM"/>
<evidence type="ECO:0000256" key="2">
    <source>
        <dbReference type="ARBA" id="ARBA00023136"/>
    </source>
</evidence>
<sequence>MYWPFGVPRLLHCTETPTPAPASPPVAGSTPSSPRPDDDSQPVSAQLDEEKNDEHGDGIIALERFRSAQLFATLTATEVSIWQIKPTAICSRLVRSQKSLSQYGPNTSLHIRPDGTSLALRTSRDYLLLYTLLHDPAIPSLQLHTPSSHLHSRSTFSDARGVGMVDLRFKMSVKIDAGIAGCCVGDDELVVSTRSPSAVQCIPWPSSSPGAVNIKPVTEAVRRMEWVKQPVVAGERVVVTGMVYDRAMDIYCFLTGTGEVYLVQRLAKIGGKAWRGHLFHDADPAAGAKPTHAVINARFSLVAIGSEDGSLQVYHIKNYDGEVERSHSLTLRAAASNVGAQTGAVKTMAWTEDGCAIFVGYERGWGVWSVYGHAVVSSFTDSDVSRDKEDFMRGVRDAVWAGAELVMLSAEIDADAEVSGERRRLWTLPFAYLASLPQLSSPHPLLLTSTHVHVYRAASLPHTSLAPLNPDAASTLWQSSAIPAPYLRDAGPVRWACVSEDGRYVAVAGRRGLAHFSVRSGRWKVAMPNTSGGEVDWTVRGGGGWIGHVLVVGVEGPGGQHMVRLYSRELTIEDASILHTEKLPAAIQTVTVLGDAGVLVYAHDNTLYHYVIVASSRLGSSSNKWRLQLVGQVGLSGIVHAPARVRALSWVVPEEQSRAGDPGNDALVATLTLLVDGELVLLSPRPASREDGAGNSSDQEVRYDMRKASRHVEWFALMPQVSHGISEMRGSLWAYDGKHVKVWTDLDALDNCVDVTPSDFYPIVTLMDKALLVGIESETVQRRNLDFTTFRYTTGAHLFLHHVLRRQLSSKPTRQKMWSSFTRDALMLASRYQHLPYFEHILELLLHEILEDEADKRDLDPSEEVLPRAIGFLSNFEEYLDVVVGCARKTEVMCWDKLFKIVGSPKELFERCMEQGKYKTAGAYLVVLHTLEKLKDSSQDTVRLLAKAIEVADWDLAKELARFLMSLDKTGKTLKQALALAGEPIEYSVREDEEFMLEQEQAQESYPSSGTDALGIQGLTLQ</sequence>
<evidence type="ECO:0000313" key="6">
    <source>
        <dbReference type="Proteomes" id="UP000033140"/>
    </source>
</evidence>
<accession>A0A0E9NGN7</accession>
<evidence type="ECO:0000259" key="4">
    <source>
        <dbReference type="Pfam" id="PF07064"/>
    </source>
</evidence>
<comment type="caution">
    <text evidence="5">The sequence shown here is derived from an EMBL/GenBank/DDBJ whole genome shotgun (WGS) entry which is preliminary data.</text>
</comment>
<dbReference type="GO" id="GO:0034066">
    <property type="term" value="C:Ric1-Rgp1 guanyl-nucleotide exchange factor complex"/>
    <property type="evidence" value="ECO:0007669"/>
    <property type="project" value="InterPro"/>
</dbReference>
<dbReference type="GO" id="GO:0000139">
    <property type="term" value="C:Golgi membrane"/>
    <property type="evidence" value="ECO:0007669"/>
    <property type="project" value="TreeGrafter"/>
</dbReference>
<gene>
    <name evidence="5" type="ORF">G7K_3203-t1</name>
</gene>
<reference evidence="5 6" key="3">
    <citation type="journal article" date="2015" name="Genome Announc.">
        <title>Draft Genome Sequence of the Archiascomycetous Yeast Saitoella complicata.</title>
        <authorList>
            <person name="Yamauchi K."/>
            <person name="Kondo S."/>
            <person name="Hamamoto M."/>
            <person name="Takahashi Y."/>
            <person name="Ogura Y."/>
            <person name="Hayashi T."/>
            <person name="Nishida H."/>
        </authorList>
    </citation>
    <scope>NUCLEOTIDE SEQUENCE [LARGE SCALE GENOMIC DNA]</scope>
    <source>
        <strain evidence="5 6">NRRL Y-17804</strain>
    </source>
</reference>
<dbReference type="AlphaFoldDB" id="A0A0E9NGN7"/>
<dbReference type="GO" id="GO:0042147">
    <property type="term" value="P:retrograde transport, endosome to Golgi"/>
    <property type="evidence" value="ECO:0007669"/>
    <property type="project" value="TreeGrafter"/>
</dbReference>
<dbReference type="PANTHER" id="PTHR22746">
    <property type="entry name" value="RAB6A-GEF COMPLEX PARTNER PROTEIN 1"/>
    <property type="match status" value="1"/>
</dbReference>
<dbReference type="Pfam" id="PF25440">
    <property type="entry name" value="Beta-prop_RIC1_2nd"/>
    <property type="match status" value="1"/>
</dbReference>
<dbReference type="OrthoDB" id="67540at2759"/>
<dbReference type="Gene3D" id="2.130.10.10">
    <property type="entry name" value="YVTN repeat-like/Quinoprotein amine dehydrogenase"/>
    <property type="match status" value="1"/>
</dbReference>
<protein>
    <recommendedName>
        <fullName evidence="4">RIC1 C-terminal alpha solenoid region domain-containing protein</fullName>
    </recommendedName>
</protein>
<dbReference type="Pfam" id="PF07064">
    <property type="entry name" value="RIC1"/>
    <property type="match status" value="1"/>
</dbReference>
<dbReference type="PANTHER" id="PTHR22746:SF10">
    <property type="entry name" value="GUANINE NUCLEOTIDE EXCHANGE FACTOR SUBUNIT RIC1"/>
    <property type="match status" value="1"/>
</dbReference>
<reference evidence="5 6" key="2">
    <citation type="journal article" date="2014" name="J. Gen. Appl. Microbiol.">
        <title>The early diverging ascomycetous budding yeast Saitoella complicata has three histone deacetylases belonging to the Clr6, Hos2, and Rpd3 lineages.</title>
        <authorList>
            <person name="Nishida H."/>
            <person name="Matsumoto T."/>
            <person name="Kondo S."/>
            <person name="Hamamoto M."/>
            <person name="Yoshikawa H."/>
        </authorList>
    </citation>
    <scope>NUCLEOTIDE SEQUENCE [LARGE SCALE GENOMIC DNA]</scope>
    <source>
        <strain evidence="5 6">NRRL Y-17804</strain>
    </source>
</reference>
<dbReference type="RefSeq" id="XP_019024103.1">
    <property type="nucleotide sequence ID" value="XM_019168412.1"/>
</dbReference>
<dbReference type="SUPFAM" id="SSF82171">
    <property type="entry name" value="DPP6 N-terminal domain-like"/>
    <property type="match status" value="1"/>
</dbReference>
<evidence type="ECO:0000256" key="3">
    <source>
        <dbReference type="SAM" id="MobiDB-lite"/>
    </source>
</evidence>
<dbReference type="InterPro" id="IPR015943">
    <property type="entry name" value="WD40/YVTN_repeat-like_dom_sf"/>
</dbReference>
<dbReference type="EMBL" id="BACD03000019">
    <property type="protein sequence ID" value="GAO49042.1"/>
    <property type="molecule type" value="Genomic_DNA"/>
</dbReference>
<dbReference type="Proteomes" id="UP000033140">
    <property type="component" value="Unassembled WGS sequence"/>
</dbReference>
<dbReference type="STRING" id="698492.A0A0E9NGN7"/>
<dbReference type="InterPro" id="IPR040096">
    <property type="entry name" value="Ric1"/>
</dbReference>
<dbReference type="InterPro" id="IPR009771">
    <property type="entry name" value="RIC1_C"/>
</dbReference>